<feature type="compositionally biased region" description="Polar residues" evidence="1">
    <location>
        <begin position="33"/>
        <end position="49"/>
    </location>
</feature>
<sequence>MAKRQGVLDNFFAVVPKKSKVQKSSPTADPPANSDNIQSTVIACSTQAQRKGPSKQKDKNPSKDKSSQLWTAEQEQKFLTASFSDSADTCAGIHSYHNCKNRKCNTLSSQEVSRLNKESVDRFQHPWIMDDNLTYSSSTGVNWLIYQEGHGMFCLLCRKHDTSNYQNKSKKYSLEPAVRFKRKAVEDHANSQQHAAAVTAELLSRVSTFEEEVRKIQDTRDEVYYESLLAMYWIAKEEIPNRKFTSLLSLLQQLGLEDIKYFKHRSAGSTREMFLLIGSVLKTQLVDDISRAKCLGLLTDEVCDVSNKEQLVTFVKFVHPKTGKAKTAFLASSSLLENSSSENAKTISDALVAQIEDAGIDKRKLASFSSDGASVMTGKRNGVASRLRAGNKTLINVHCICHHLALACGDANDTISYIKQVEKVLLQVWSFFDNSAKKSAAYAKAVLAVKQLSVSNRGKKKLRKKFQKACRSRWLSTEKAIEGVYEDYEPLLQTLRVFKEDGDATAIGLLQQTSNLKFLGTVYLLREVLPIFGHLSKTFQQGEVCLASIAPAIEYIADRLDEVGQQREHLRKLKEDLSESGRLQRCKIPVMSPHMEEQLKNLTIKYVDALKENIENRFAGNLTVLTAFRYGIADVALLGDFFYQERENKVALKEELLCEWAKFKYNLLGLQSQLPEEIACPNKMLCKCKTPTEWLLEHMLSKKSTYQILCPCLLELGEICLSLPVSNAWPERGASCIKRLKTRLRSSIKSDMLEALMHISINGPSTSECQPLIQEVTKQWLAKPRRNLAKISTRPDGDQQPTQMPTTADASVQVDTQREDIMREWETAVNLVKNVDDIIEKEVEEAVAYLKLPPIDQDETMSESESESSDLEGSDYE</sequence>
<dbReference type="PANTHER" id="PTHR46880">
    <property type="entry name" value="RAS-ASSOCIATING DOMAIN-CONTAINING PROTEIN"/>
    <property type="match status" value="1"/>
</dbReference>
<accession>A0AAD9Q7S5</accession>
<gene>
    <name evidence="3" type="ORF">P5673_021908</name>
</gene>
<evidence type="ECO:0000256" key="1">
    <source>
        <dbReference type="SAM" id="MobiDB-lite"/>
    </source>
</evidence>
<dbReference type="Pfam" id="PF25431">
    <property type="entry name" value="zf-C17orf113"/>
    <property type="match status" value="1"/>
</dbReference>
<dbReference type="InterPro" id="IPR057456">
    <property type="entry name" value="Znf_C17orf113"/>
</dbReference>
<name>A0AAD9Q7S5_ACRCE</name>
<feature type="region of interest" description="Disordered" evidence="1">
    <location>
        <begin position="851"/>
        <end position="877"/>
    </location>
</feature>
<keyword evidence="4" id="KW-1185">Reference proteome</keyword>
<reference evidence="3" key="2">
    <citation type="journal article" date="2023" name="Science">
        <title>Genomic signatures of disease resistance in endangered staghorn corals.</title>
        <authorList>
            <person name="Vollmer S.V."/>
            <person name="Selwyn J.D."/>
            <person name="Despard B.A."/>
            <person name="Roesel C.L."/>
        </authorList>
    </citation>
    <scope>NUCLEOTIDE SEQUENCE</scope>
    <source>
        <strain evidence="3">K2</strain>
    </source>
</reference>
<dbReference type="Proteomes" id="UP001249851">
    <property type="component" value="Unassembled WGS sequence"/>
</dbReference>
<protein>
    <submittedName>
        <fullName evidence="3">Zinc finger protein 862</fullName>
    </submittedName>
</protein>
<organism evidence="3 4">
    <name type="scientific">Acropora cervicornis</name>
    <name type="common">Staghorn coral</name>
    <dbReference type="NCBI Taxonomy" id="6130"/>
    <lineage>
        <taxon>Eukaryota</taxon>
        <taxon>Metazoa</taxon>
        <taxon>Cnidaria</taxon>
        <taxon>Anthozoa</taxon>
        <taxon>Hexacorallia</taxon>
        <taxon>Scleractinia</taxon>
        <taxon>Astrocoeniina</taxon>
        <taxon>Acroporidae</taxon>
        <taxon>Acropora</taxon>
    </lineage>
</organism>
<dbReference type="SUPFAM" id="SSF53098">
    <property type="entry name" value="Ribonuclease H-like"/>
    <property type="match status" value="1"/>
</dbReference>
<reference evidence="3" key="1">
    <citation type="journal article" date="2023" name="G3 (Bethesda)">
        <title>Whole genome assembly and annotation of the endangered Caribbean coral Acropora cervicornis.</title>
        <authorList>
            <person name="Selwyn J.D."/>
            <person name="Vollmer S.V."/>
        </authorList>
    </citation>
    <scope>NUCLEOTIDE SEQUENCE</scope>
    <source>
        <strain evidence="3">K2</strain>
    </source>
</reference>
<evidence type="ECO:0000313" key="4">
    <source>
        <dbReference type="Proteomes" id="UP001249851"/>
    </source>
</evidence>
<feature type="compositionally biased region" description="Polar residues" evidence="1">
    <location>
        <begin position="799"/>
        <end position="813"/>
    </location>
</feature>
<feature type="domain" description="C17orf113 probable zinc finger" evidence="2">
    <location>
        <begin position="142"/>
        <end position="202"/>
    </location>
</feature>
<feature type="region of interest" description="Disordered" evidence="1">
    <location>
        <begin position="18"/>
        <end position="71"/>
    </location>
</feature>
<evidence type="ECO:0000259" key="2">
    <source>
        <dbReference type="Pfam" id="PF25431"/>
    </source>
</evidence>
<dbReference type="AlphaFoldDB" id="A0AAD9Q7S5"/>
<dbReference type="EMBL" id="JARQWQ010000057">
    <property type="protein sequence ID" value="KAK2556274.1"/>
    <property type="molecule type" value="Genomic_DNA"/>
</dbReference>
<feature type="compositionally biased region" description="Acidic residues" evidence="1">
    <location>
        <begin position="856"/>
        <end position="877"/>
    </location>
</feature>
<feature type="region of interest" description="Disordered" evidence="1">
    <location>
        <begin position="791"/>
        <end position="813"/>
    </location>
</feature>
<dbReference type="PANTHER" id="PTHR46880:SF5">
    <property type="entry name" value="DUF4371 DOMAIN-CONTAINING PROTEIN"/>
    <property type="match status" value="1"/>
</dbReference>
<comment type="caution">
    <text evidence="3">The sequence shown here is derived from an EMBL/GenBank/DDBJ whole genome shotgun (WGS) entry which is preliminary data.</text>
</comment>
<evidence type="ECO:0000313" key="3">
    <source>
        <dbReference type="EMBL" id="KAK2556274.1"/>
    </source>
</evidence>
<dbReference type="InterPro" id="IPR012337">
    <property type="entry name" value="RNaseH-like_sf"/>
</dbReference>
<feature type="compositionally biased region" description="Basic and acidic residues" evidence="1">
    <location>
        <begin position="55"/>
        <end position="66"/>
    </location>
</feature>
<proteinExistence type="predicted"/>